<evidence type="ECO:0000313" key="2">
    <source>
        <dbReference type="Proteomes" id="UP000245370"/>
    </source>
</evidence>
<reference evidence="1 2" key="1">
    <citation type="submission" date="2018-05" db="EMBL/GenBank/DDBJ databases">
        <title>Brumimicrobium oceani sp. nov., isolated from coastal sediment.</title>
        <authorList>
            <person name="Kou Y."/>
        </authorList>
    </citation>
    <scope>NUCLEOTIDE SEQUENCE [LARGE SCALE GENOMIC DNA]</scope>
    <source>
        <strain evidence="1 2">C305</strain>
    </source>
</reference>
<dbReference type="OrthoDB" id="7475268at2"/>
<gene>
    <name evidence="1" type="ORF">DIT68_07060</name>
</gene>
<evidence type="ECO:0008006" key="3">
    <source>
        <dbReference type="Google" id="ProtNLM"/>
    </source>
</evidence>
<reference evidence="1 2" key="2">
    <citation type="submission" date="2018-05" db="EMBL/GenBank/DDBJ databases">
        <authorList>
            <person name="Lanie J.A."/>
            <person name="Ng W.-L."/>
            <person name="Kazmierczak K.M."/>
            <person name="Andrzejewski T.M."/>
            <person name="Davidsen T.M."/>
            <person name="Wayne K.J."/>
            <person name="Tettelin H."/>
            <person name="Glass J.I."/>
            <person name="Rusch D."/>
            <person name="Podicherti R."/>
            <person name="Tsui H.-C.T."/>
            <person name="Winkler M.E."/>
        </authorList>
    </citation>
    <scope>NUCLEOTIDE SEQUENCE [LARGE SCALE GENOMIC DNA]</scope>
    <source>
        <strain evidence="1 2">C305</strain>
    </source>
</reference>
<name>A0A2U2XDL2_9FLAO</name>
<dbReference type="Proteomes" id="UP000245370">
    <property type="component" value="Unassembled WGS sequence"/>
</dbReference>
<comment type="caution">
    <text evidence="1">The sequence shown here is derived from an EMBL/GenBank/DDBJ whole genome shotgun (WGS) entry which is preliminary data.</text>
</comment>
<accession>A0A2U2XDL2</accession>
<evidence type="ECO:0000313" key="1">
    <source>
        <dbReference type="EMBL" id="PWH85847.1"/>
    </source>
</evidence>
<dbReference type="EMBL" id="QFRJ01000004">
    <property type="protein sequence ID" value="PWH85847.1"/>
    <property type="molecule type" value="Genomic_DNA"/>
</dbReference>
<protein>
    <recommendedName>
        <fullName evidence="3">Outer membrane protein beta-barrel domain-containing protein</fullName>
    </recommendedName>
</protein>
<dbReference type="RefSeq" id="WP_109359124.1">
    <property type="nucleotide sequence ID" value="NZ_QFRJ01000004.1"/>
</dbReference>
<organism evidence="1 2">
    <name type="scientific">Brumimicrobium oceani</name>
    <dbReference type="NCBI Taxonomy" id="2100725"/>
    <lineage>
        <taxon>Bacteria</taxon>
        <taxon>Pseudomonadati</taxon>
        <taxon>Bacteroidota</taxon>
        <taxon>Flavobacteriia</taxon>
        <taxon>Flavobacteriales</taxon>
        <taxon>Crocinitomicaceae</taxon>
        <taxon>Brumimicrobium</taxon>
    </lineage>
</organism>
<sequence length="264" mass="30097">MEKHAITNTITLNQKFLFLIFALLIISAEAKAQRDVSEAISTPYVGIHYGPNWTGGDLKDRYGFTNTIGTHTGYKTKRNWVYGIDANFTFGSDVKIEGIIQNLKDEKGQIINTSGTPAIVLLMNRGFNVNASVSKIIPIGKSNPNSGIMIQLTAGYVWHKLRIETQEDEVPQLQGDYLLGYDRLTTGFNTSQFIGYNFMADRGILNFYAGAYFQQGFTVNQRDLFWDHPNEKVSKDLRMEQMFGLRVGWLIPIYKRQVKDYYYN</sequence>
<keyword evidence="2" id="KW-1185">Reference proteome</keyword>
<dbReference type="AlphaFoldDB" id="A0A2U2XDL2"/>
<proteinExistence type="predicted"/>